<dbReference type="EMBL" id="NRDI02000004">
    <property type="protein sequence ID" value="KAI1517017.1"/>
    <property type="molecule type" value="Genomic_DNA"/>
</dbReference>
<name>A0A922T2E7_9PLEO</name>
<evidence type="ECO:0000313" key="3">
    <source>
        <dbReference type="Proteomes" id="UP000249757"/>
    </source>
</evidence>
<protein>
    <submittedName>
        <fullName evidence="2">Uncharacterized protein</fullName>
    </submittedName>
</protein>
<dbReference type="AlphaFoldDB" id="A0A922T2E7"/>
<dbReference type="Proteomes" id="UP000249757">
    <property type="component" value="Unassembled WGS sequence"/>
</dbReference>
<reference evidence="3" key="1">
    <citation type="journal article" date="2022" name="Microb. Genom.">
        <title>A global pangenome for the wheat fungal pathogen Pyrenophora tritici-repentis and prediction of effector protein structural homology.</title>
        <authorList>
            <person name="Moolhuijzen P.M."/>
            <person name="See P.T."/>
            <person name="Shi G."/>
            <person name="Powell H.R."/>
            <person name="Cockram J."/>
            <person name="Jorgensen L.N."/>
            <person name="Benslimane H."/>
            <person name="Strelkov S.E."/>
            <person name="Turner J."/>
            <person name="Liu Z."/>
            <person name="Moffat C.S."/>
        </authorList>
    </citation>
    <scope>NUCLEOTIDE SEQUENCE [LARGE SCALE GENOMIC DNA]</scope>
</reference>
<proteinExistence type="predicted"/>
<comment type="caution">
    <text evidence="2">The sequence shown here is derived from an EMBL/GenBank/DDBJ whole genome shotgun (WGS) entry which is preliminary data.</text>
</comment>
<keyword evidence="3" id="KW-1185">Reference proteome</keyword>
<evidence type="ECO:0000256" key="1">
    <source>
        <dbReference type="SAM" id="MobiDB-lite"/>
    </source>
</evidence>
<evidence type="ECO:0000313" key="2">
    <source>
        <dbReference type="EMBL" id="KAI1517017.1"/>
    </source>
</evidence>
<sequence>MPRCCNNPTVPVMPPSREPRRGLVRDALDYRMRHSCGPRREMYLNLSAVEPARARHG</sequence>
<organism evidence="2 3">
    <name type="scientific">Pyrenophora tritici-repentis</name>
    <dbReference type="NCBI Taxonomy" id="45151"/>
    <lineage>
        <taxon>Eukaryota</taxon>
        <taxon>Fungi</taxon>
        <taxon>Dikarya</taxon>
        <taxon>Ascomycota</taxon>
        <taxon>Pezizomycotina</taxon>
        <taxon>Dothideomycetes</taxon>
        <taxon>Pleosporomycetidae</taxon>
        <taxon>Pleosporales</taxon>
        <taxon>Pleosporineae</taxon>
        <taxon>Pleosporaceae</taxon>
        <taxon>Pyrenophora</taxon>
    </lineage>
</organism>
<gene>
    <name evidence="2" type="ORF">Ptr86124_003954</name>
</gene>
<feature type="region of interest" description="Disordered" evidence="1">
    <location>
        <begin position="1"/>
        <end position="20"/>
    </location>
</feature>
<accession>A0A922T2E7</accession>